<proteinExistence type="predicted"/>
<organism evidence="2 3">
    <name type="scientific">Vibrio cholerae</name>
    <dbReference type="NCBI Taxonomy" id="666"/>
    <lineage>
        <taxon>Bacteria</taxon>
        <taxon>Pseudomonadati</taxon>
        <taxon>Pseudomonadota</taxon>
        <taxon>Gammaproteobacteria</taxon>
        <taxon>Vibrionales</taxon>
        <taxon>Vibrionaceae</taxon>
        <taxon>Vibrio</taxon>
    </lineage>
</organism>
<dbReference type="AlphaFoldDB" id="A0ABD7SRB0"/>
<dbReference type="RefSeq" id="WP_044126044.1">
    <property type="nucleotide sequence ID" value="NZ_JAILXN010000001.1"/>
</dbReference>
<dbReference type="EMBL" id="VSIJ01000005">
    <property type="protein sequence ID" value="TXX67377.1"/>
    <property type="molecule type" value="Genomic_DNA"/>
</dbReference>
<feature type="transmembrane region" description="Helical" evidence="1">
    <location>
        <begin position="12"/>
        <end position="34"/>
    </location>
</feature>
<name>A0ABD7SRB0_VIBCL</name>
<feature type="transmembrane region" description="Helical" evidence="1">
    <location>
        <begin position="55"/>
        <end position="79"/>
    </location>
</feature>
<comment type="caution">
    <text evidence="2">The sequence shown here is derived from an EMBL/GenBank/DDBJ whole genome shotgun (WGS) entry which is preliminary data.</text>
</comment>
<sequence>MLTPLITLLIELTIFVYGLAFVAGIWLVASSFINMARLADNQGGMINGEITPAHLITKLVFGVFLAASNAISIATVLSLGATSNDIVDPIQILNYSEAVGGNDESLKLVVFIKSLSRFMGAVALTSGIKHGANFNHPNESARKSARYRLVWGVCSAVVFIFPDFVLSALQGYHSSLKTIADIFKKVP</sequence>
<evidence type="ECO:0000313" key="2">
    <source>
        <dbReference type="EMBL" id="TXX67377.1"/>
    </source>
</evidence>
<keyword evidence="1" id="KW-1133">Transmembrane helix</keyword>
<evidence type="ECO:0000313" key="3">
    <source>
        <dbReference type="Proteomes" id="UP000323819"/>
    </source>
</evidence>
<reference evidence="2 3" key="1">
    <citation type="submission" date="2019-06" db="EMBL/GenBank/DDBJ databases">
        <title>Vibrio cholerae phylogeny based on whole-genome sequencing reveals genetic diversity and population strucutre.</title>
        <authorList>
            <person name="Zhiqiu Y."/>
            <person name="Bin L."/>
            <person name="Lingyan J."/>
        </authorList>
    </citation>
    <scope>NUCLEOTIDE SEQUENCE [LARGE SCALE GENOMIC DNA]</scope>
    <source>
        <strain evidence="2 3">N2814</strain>
    </source>
</reference>
<dbReference type="Proteomes" id="UP000323819">
    <property type="component" value="Unassembled WGS sequence"/>
</dbReference>
<keyword evidence="1" id="KW-0812">Transmembrane</keyword>
<gene>
    <name evidence="2" type="ORF">FXF03_02020</name>
</gene>
<accession>A0ABD7SRB0</accession>
<evidence type="ECO:0000256" key="1">
    <source>
        <dbReference type="SAM" id="Phobius"/>
    </source>
</evidence>
<keyword evidence="1" id="KW-0472">Membrane</keyword>
<feature type="transmembrane region" description="Helical" evidence="1">
    <location>
        <begin position="149"/>
        <end position="169"/>
    </location>
</feature>
<protein>
    <submittedName>
        <fullName evidence="2">Uncharacterized protein</fullName>
    </submittedName>
</protein>